<dbReference type="PANTHER" id="PTHR39639:SF1">
    <property type="entry name" value="DUF262 DOMAIN-CONTAINING PROTEIN"/>
    <property type="match status" value="1"/>
</dbReference>
<dbReference type="InterPro" id="IPR004919">
    <property type="entry name" value="GmrSD_N"/>
</dbReference>
<protein>
    <submittedName>
        <fullName evidence="2">DUF262 domain-containing protein</fullName>
    </submittedName>
</protein>
<dbReference type="EMBL" id="JAEPCM010000338">
    <property type="protein sequence ID" value="MCG7946694.1"/>
    <property type="molecule type" value="Genomic_DNA"/>
</dbReference>
<dbReference type="AlphaFoldDB" id="A0A9E4KCL8"/>
<sequence>MLQDEIESAQRLVRTDAYQLSVGEIVNMYKSDEFIINPDFQRLFRWEIGQKSKLIESLLLGIPIPSVFVFEREDSTWELVDGLQRISTLLEFMGELRDPDTKALKPPIALVATKYLPSLDKVVWEKSEQVADVSIEEQMEFSGPQQLWIKRSRLSVEILKRPSDNETKYDLFQRLNAGGTAANAQELRNCIIIMVNDEYARFMRSLSESQDFLAVLSASDDQIEKQRHMEYVSRFLVHTYIPYGGKLDVEEFIDESIVELAAQNETQQAGDTFIATFELLNQAFGSNALRRIQNGQSTGRVGLAAFECIAVGIAKNITNIQSKPNPVEHIKQRVQEFWDNPVTDNFFSAGLRGTVRIQRTIPFGEDWFSV</sequence>
<proteinExistence type="predicted"/>
<reference evidence="2" key="1">
    <citation type="journal article" date="2021" name="Proc. Natl. Acad. Sci. U.S.A.">
        <title>Global biogeography of chemosynthetic symbionts reveals both localized and globally distributed symbiont groups. .</title>
        <authorList>
            <person name="Osvatic J.T."/>
            <person name="Wilkins L.G.E."/>
            <person name="Leibrecht L."/>
            <person name="Leray M."/>
            <person name="Zauner S."/>
            <person name="Polzin J."/>
            <person name="Camacho Y."/>
            <person name="Gros O."/>
            <person name="van Gils J.A."/>
            <person name="Eisen J.A."/>
            <person name="Petersen J.M."/>
            <person name="Yuen B."/>
        </authorList>
    </citation>
    <scope>NUCLEOTIDE SEQUENCE</scope>
    <source>
        <strain evidence="2">MAGclacostrist064TRANS</strain>
    </source>
</reference>
<accession>A0A9E4KCL8</accession>
<evidence type="ECO:0000259" key="1">
    <source>
        <dbReference type="Pfam" id="PF03235"/>
    </source>
</evidence>
<dbReference type="Proteomes" id="UP000886667">
    <property type="component" value="Unassembled WGS sequence"/>
</dbReference>
<comment type="caution">
    <text evidence="2">The sequence shown here is derived from an EMBL/GenBank/DDBJ whole genome shotgun (WGS) entry which is preliminary data.</text>
</comment>
<name>A0A9E4KCL8_9GAMM</name>
<evidence type="ECO:0000313" key="3">
    <source>
        <dbReference type="Proteomes" id="UP000886667"/>
    </source>
</evidence>
<evidence type="ECO:0000313" key="2">
    <source>
        <dbReference type="EMBL" id="MCG7946694.1"/>
    </source>
</evidence>
<feature type="domain" description="GmrSD restriction endonucleases N-terminal" evidence="1">
    <location>
        <begin position="23"/>
        <end position="192"/>
    </location>
</feature>
<dbReference type="PANTHER" id="PTHR39639">
    <property type="entry name" value="CHROMOSOME 16, WHOLE GENOME SHOTGUN SEQUENCE"/>
    <property type="match status" value="1"/>
</dbReference>
<gene>
    <name evidence="2" type="ORF">JAZ07_10165</name>
</gene>
<organism evidence="2 3">
    <name type="scientific">Candidatus Thiodiazotropha taylori</name>
    <dbReference type="NCBI Taxonomy" id="2792791"/>
    <lineage>
        <taxon>Bacteria</taxon>
        <taxon>Pseudomonadati</taxon>
        <taxon>Pseudomonadota</taxon>
        <taxon>Gammaproteobacteria</taxon>
        <taxon>Chromatiales</taxon>
        <taxon>Sedimenticolaceae</taxon>
        <taxon>Candidatus Thiodiazotropha</taxon>
    </lineage>
</organism>
<dbReference type="Pfam" id="PF03235">
    <property type="entry name" value="GmrSD_N"/>
    <property type="match status" value="1"/>
</dbReference>